<dbReference type="GO" id="GO:0009088">
    <property type="term" value="P:threonine biosynthetic process"/>
    <property type="evidence" value="ECO:0007669"/>
    <property type="project" value="TreeGrafter"/>
</dbReference>
<dbReference type="Pfam" id="PF24857">
    <property type="entry name" value="THR4_C"/>
    <property type="match status" value="1"/>
</dbReference>
<dbReference type="InterPro" id="IPR051166">
    <property type="entry name" value="Threonine_Synthase"/>
</dbReference>
<dbReference type="SUPFAM" id="SSF53686">
    <property type="entry name" value="Tryptophan synthase beta subunit-like PLP-dependent enzymes"/>
    <property type="match status" value="2"/>
</dbReference>
<evidence type="ECO:0000313" key="2">
    <source>
        <dbReference type="Proteomes" id="UP000054564"/>
    </source>
</evidence>
<dbReference type="EMBL" id="AJIL01000023">
    <property type="protein sequence ID" value="KNF02454.1"/>
    <property type="molecule type" value="Genomic_DNA"/>
</dbReference>
<proteinExistence type="predicted"/>
<keyword evidence="2" id="KW-1185">Reference proteome</keyword>
<dbReference type="AlphaFoldDB" id="A0A0L0VT67"/>
<evidence type="ECO:0008006" key="3">
    <source>
        <dbReference type="Google" id="ProtNLM"/>
    </source>
</evidence>
<evidence type="ECO:0000313" key="1">
    <source>
        <dbReference type="EMBL" id="KNF02454.1"/>
    </source>
</evidence>
<sequence length="360" mass="41104">MRSWVAFVLIAEAPSHIPFSIQQKGCKKPLFEPYSEEISQEELKELIERSYSTFRHPEIAPLKKLTENRYVVELWHGLTFTFSDVALQFLGNLFEFFLNRKNQRRPSKDIPAERITVVRATSGNTGSAISWSRVTSSNSYSIWLMIQEERIKISQAKVQEWMIKLKTTGHFKVPDSTLQTARAIFGAGKVDDEQTKQTILQYFNGSKDVIQDAQRYIVDPHTAVGLFVAEKFISENQKDEGTIVQAVLLSAHPAKFSEAVTQSIVHLLSPPEDFDFERDILPIQFQGLLNKPRKVIDVHGINIVLTKNVIIQNSPALDLASHQNTRVSISLFSQPPPFLFLCFFVDSYFIRSFFLLCSFI</sequence>
<dbReference type="STRING" id="1165861.A0A0L0VT67"/>
<name>A0A0L0VT67_9BASI</name>
<dbReference type="PANTHER" id="PTHR42690:SF1">
    <property type="entry name" value="THREONINE SYNTHASE-LIKE 2"/>
    <property type="match status" value="1"/>
</dbReference>
<dbReference type="GO" id="GO:0004795">
    <property type="term" value="F:threonine synthase activity"/>
    <property type="evidence" value="ECO:0007669"/>
    <property type="project" value="TreeGrafter"/>
</dbReference>
<protein>
    <recommendedName>
        <fullName evidence="3">Threonine synthase N-terminal domain-containing protein</fullName>
    </recommendedName>
</protein>
<organism evidence="1 2">
    <name type="scientific">Puccinia striiformis f. sp. tritici PST-78</name>
    <dbReference type="NCBI Taxonomy" id="1165861"/>
    <lineage>
        <taxon>Eukaryota</taxon>
        <taxon>Fungi</taxon>
        <taxon>Dikarya</taxon>
        <taxon>Basidiomycota</taxon>
        <taxon>Pucciniomycotina</taxon>
        <taxon>Pucciniomycetes</taxon>
        <taxon>Pucciniales</taxon>
        <taxon>Pucciniaceae</taxon>
        <taxon>Puccinia</taxon>
    </lineage>
</organism>
<dbReference type="PANTHER" id="PTHR42690">
    <property type="entry name" value="THREONINE SYNTHASE FAMILY MEMBER"/>
    <property type="match status" value="1"/>
</dbReference>
<dbReference type="Gene3D" id="3.40.50.1100">
    <property type="match status" value="1"/>
</dbReference>
<accession>A0A0L0VT67</accession>
<reference evidence="2" key="1">
    <citation type="submission" date="2014-03" db="EMBL/GenBank/DDBJ databases">
        <title>The Genome Sequence of Puccinia striiformis f. sp. tritici PST-78.</title>
        <authorList>
            <consortium name="The Broad Institute Genome Sequencing Platform"/>
            <person name="Cuomo C."/>
            <person name="Hulbert S."/>
            <person name="Chen X."/>
            <person name="Walker B."/>
            <person name="Young S.K."/>
            <person name="Zeng Q."/>
            <person name="Gargeya S."/>
            <person name="Fitzgerald M."/>
            <person name="Haas B."/>
            <person name="Abouelleil A."/>
            <person name="Alvarado L."/>
            <person name="Arachchi H.M."/>
            <person name="Berlin A.M."/>
            <person name="Chapman S.B."/>
            <person name="Goldberg J."/>
            <person name="Griggs A."/>
            <person name="Gujja S."/>
            <person name="Hansen M."/>
            <person name="Howarth C."/>
            <person name="Imamovic A."/>
            <person name="Larimer J."/>
            <person name="McCowan C."/>
            <person name="Montmayeur A."/>
            <person name="Murphy C."/>
            <person name="Neiman D."/>
            <person name="Pearson M."/>
            <person name="Priest M."/>
            <person name="Roberts A."/>
            <person name="Saif S."/>
            <person name="Shea T."/>
            <person name="Sisk P."/>
            <person name="Sykes S."/>
            <person name="Wortman J."/>
            <person name="Nusbaum C."/>
            <person name="Birren B."/>
        </authorList>
    </citation>
    <scope>NUCLEOTIDE SEQUENCE [LARGE SCALE GENOMIC DNA]</scope>
    <source>
        <strain evidence="2">race PST-78</strain>
    </source>
</reference>
<gene>
    <name evidence="1" type="ORF">PSTG_04360</name>
</gene>
<comment type="caution">
    <text evidence="1">The sequence shown here is derived from an EMBL/GenBank/DDBJ whole genome shotgun (WGS) entry which is preliminary data.</text>
</comment>
<dbReference type="InterPro" id="IPR036052">
    <property type="entry name" value="TrpB-like_PALP_sf"/>
</dbReference>
<dbReference type="Proteomes" id="UP000054564">
    <property type="component" value="Unassembled WGS sequence"/>
</dbReference>